<evidence type="ECO:0000313" key="2">
    <source>
        <dbReference type="EMBL" id="CAD8123946.1"/>
    </source>
</evidence>
<dbReference type="AlphaFoldDB" id="A0A8S1R6Z8"/>
<accession>A0A8S1R6Z8</accession>
<dbReference type="Proteomes" id="UP000692954">
    <property type="component" value="Unassembled WGS sequence"/>
</dbReference>
<gene>
    <name evidence="2" type="ORF">PSON_ATCC_30995.1.T1480043</name>
</gene>
<organism evidence="2 3">
    <name type="scientific">Paramecium sonneborni</name>
    <dbReference type="NCBI Taxonomy" id="65129"/>
    <lineage>
        <taxon>Eukaryota</taxon>
        <taxon>Sar</taxon>
        <taxon>Alveolata</taxon>
        <taxon>Ciliophora</taxon>
        <taxon>Intramacronucleata</taxon>
        <taxon>Oligohymenophorea</taxon>
        <taxon>Peniculida</taxon>
        <taxon>Parameciidae</taxon>
        <taxon>Paramecium</taxon>
    </lineage>
</organism>
<protein>
    <submittedName>
        <fullName evidence="2">Uncharacterized protein</fullName>
    </submittedName>
</protein>
<proteinExistence type="predicted"/>
<evidence type="ECO:0000313" key="3">
    <source>
        <dbReference type="Proteomes" id="UP000692954"/>
    </source>
</evidence>
<reference evidence="2" key="1">
    <citation type="submission" date="2021-01" db="EMBL/GenBank/DDBJ databases">
        <authorList>
            <consortium name="Genoscope - CEA"/>
            <person name="William W."/>
        </authorList>
    </citation>
    <scope>NUCLEOTIDE SEQUENCE</scope>
</reference>
<dbReference type="OrthoDB" id="294344at2759"/>
<dbReference type="EMBL" id="CAJJDN010000148">
    <property type="protein sequence ID" value="CAD8123946.1"/>
    <property type="molecule type" value="Genomic_DNA"/>
</dbReference>
<keyword evidence="3" id="KW-1185">Reference proteome</keyword>
<sequence length="144" mass="16851">MKNELFSSKNPKVSNKIFEAPIRTAFQSNAGEKEPDPLAVQEVQKAAVHFLQRVLEKSIKRSIEKQEDNLKLNIEDVMYQFRNQPKFLDLCARKIIYISRLHDMSKKKSYMNENAQDKEEGQEEKEYEEDAKEFAINLYAGSFN</sequence>
<name>A0A8S1R6Z8_9CILI</name>
<comment type="caution">
    <text evidence="2">The sequence shown here is derived from an EMBL/GenBank/DDBJ whole genome shotgun (WGS) entry which is preliminary data.</text>
</comment>
<evidence type="ECO:0000256" key="1">
    <source>
        <dbReference type="SAM" id="MobiDB-lite"/>
    </source>
</evidence>
<feature type="region of interest" description="Disordered" evidence="1">
    <location>
        <begin position="108"/>
        <end position="127"/>
    </location>
</feature>